<evidence type="ECO:0000313" key="10">
    <source>
        <dbReference type="EMBL" id="KAF0026781.1"/>
    </source>
</evidence>
<protein>
    <recommendedName>
        <fullName evidence="12">Interleukin-1 receptor-like 1</fullName>
    </recommendedName>
</protein>
<dbReference type="InterPro" id="IPR000157">
    <property type="entry name" value="TIR_dom"/>
</dbReference>
<evidence type="ECO:0000313" key="11">
    <source>
        <dbReference type="Proteomes" id="UP000438429"/>
    </source>
</evidence>
<proteinExistence type="inferred from homology"/>
<keyword evidence="4" id="KW-1015">Disulfide bond</keyword>
<dbReference type="InterPro" id="IPR036179">
    <property type="entry name" value="Ig-like_dom_sf"/>
</dbReference>
<dbReference type="Gene3D" id="3.40.50.10140">
    <property type="entry name" value="Toll/interleukin-1 receptor homology (TIR) domain"/>
    <property type="match status" value="1"/>
</dbReference>
<evidence type="ECO:0008006" key="12">
    <source>
        <dbReference type="Google" id="ProtNLM"/>
    </source>
</evidence>
<keyword evidence="5" id="KW-0325">Glycoprotein</keyword>
<accession>A0A6A4S6L9</accession>
<reference evidence="10 11" key="1">
    <citation type="submission" date="2019-06" db="EMBL/GenBank/DDBJ databases">
        <title>Draft genomes of female and male turbot (Scophthalmus maximus).</title>
        <authorList>
            <person name="Xu H."/>
            <person name="Xu X.-W."/>
            <person name="Shao C."/>
            <person name="Chen S."/>
        </authorList>
    </citation>
    <scope>NUCLEOTIDE SEQUENCE [LARGE SCALE GENOMIC DNA]</scope>
    <source>
        <strain evidence="10">Ysfricsl-2016a</strain>
        <tissue evidence="10">Blood</tissue>
    </source>
</reference>
<dbReference type="SMART" id="SM00255">
    <property type="entry name" value="TIR"/>
    <property type="match status" value="1"/>
</dbReference>
<evidence type="ECO:0000256" key="5">
    <source>
        <dbReference type="ARBA" id="ARBA00023180"/>
    </source>
</evidence>
<keyword evidence="6" id="KW-0393">Immunoglobulin domain</keyword>
<dbReference type="AlphaFoldDB" id="A0A6A4S6L9"/>
<gene>
    <name evidence="10" type="ORF">F2P81_021518</name>
</gene>
<evidence type="ECO:0000256" key="4">
    <source>
        <dbReference type="ARBA" id="ARBA00023157"/>
    </source>
</evidence>
<feature type="domain" description="TIR" evidence="8">
    <location>
        <begin position="464"/>
        <end position="630"/>
    </location>
</feature>
<feature type="domain" description="Ig-like" evidence="9">
    <location>
        <begin position="314"/>
        <end position="411"/>
    </location>
</feature>
<dbReference type="PANTHER" id="PTHR11890:SF26">
    <property type="entry name" value="INTERLEUKIN-1 RECEPTOR TYPE 1"/>
    <property type="match status" value="1"/>
</dbReference>
<keyword evidence="7" id="KW-0472">Membrane</keyword>
<dbReference type="SUPFAM" id="SSF52200">
    <property type="entry name" value="Toll/Interleukin receptor TIR domain"/>
    <property type="match status" value="1"/>
</dbReference>
<dbReference type="InterPro" id="IPR035897">
    <property type="entry name" value="Toll_tir_struct_dom_sf"/>
</dbReference>
<keyword evidence="7" id="KW-1133">Transmembrane helix</keyword>
<comment type="similarity">
    <text evidence="1">Belongs to the interleukin-1 receptor family.</text>
</comment>
<comment type="caution">
    <text evidence="10">The sequence shown here is derived from an EMBL/GenBank/DDBJ whole genome shotgun (WGS) entry which is preliminary data.</text>
</comment>
<evidence type="ECO:0000256" key="1">
    <source>
        <dbReference type="ARBA" id="ARBA00009752"/>
    </source>
</evidence>
<feature type="transmembrane region" description="Helical" evidence="7">
    <location>
        <begin position="421"/>
        <end position="450"/>
    </location>
</feature>
<evidence type="ECO:0000259" key="9">
    <source>
        <dbReference type="PROSITE" id="PS50835"/>
    </source>
</evidence>
<evidence type="ECO:0000256" key="2">
    <source>
        <dbReference type="ARBA" id="ARBA00022801"/>
    </source>
</evidence>
<dbReference type="Gene3D" id="2.60.40.10">
    <property type="entry name" value="Immunoglobulins"/>
    <property type="match status" value="3"/>
</dbReference>
<dbReference type="EMBL" id="VEVO01000019">
    <property type="protein sequence ID" value="KAF0026781.1"/>
    <property type="molecule type" value="Genomic_DNA"/>
</dbReference>
<keyword evidence="3" id="KW-0520">NAD</keyword>
<dbReference type="InterPro" id="IPR003599">
    <property type="entry name" value="Ig_sub"/>
</dbReference>
<evidence type="ECO:0000256" key="7">
    <source>
        <dbReference type="SAM" id="Phobius"/>
    </source>
</evidence>
<dbReference type="PRINTS" id="PR01537">
    <property type="entry name" value="INTRLKN1R1F"/>
</dbReference>
<dbReference type="Proteomes" id="UP000438429">
    <property type="component" value="Unassembled WGS sequence"/>
</dbReference>
<organism evidence="10 11">
    <name type="scientific">Scophthalmus maximus</name>
    <name type="common">Turbot</name>
    <name type="synonym">Psetta maxima</name>
    <dbReference type="NCBI Taxonomy" id="52904"/>
    <lineage>
        <taxon>Eukaryota</taxon>
        <taxon>Metazoa</taxon>
        <taxon>Chordata</taxon>
        <taxon>Craniata</taxon>
        <taxon>Vertebrata</taxon>
        <taxon>Euteleostomi</taxon>
        <taxon>Actinopterygii</taxon>
        <taxon>Neopterygii</taxon>
        <taxon>Teleostei</taxon>
        <taxon>Neoteleostei</taxon>
        <taxon>Acanthomorphata</taxon>
        <taxon>Carangaria</taxon>
        <taxon>Pleuronectiformes</taxon>
        <taxon>Pleuronectoidei</taxon>
        <taxon>Scophthalmidae</taxon>
        <taxon>Scophthalmus</taxon>
    </lineage>
</organism>
<keyword evidence="2" id="KW-0378">Hydrolase</keyword>
<dbReference type="InterPro" id="IPR007110">
    <property type="entry name" value="Ig-like_dom"/>
</dbReference>
<dbReference type="PROSITE" id="PS50104">
    <property type="entry name" value="TIR"/>
    <property type="match status" value="1"/>
</dbReference>
<dbReference type="PANTHER" id="PTHR11890">
    <property type="entry name" value="INTERLEUKIN-1 RECEPTOR FAMILY MEMBER"/>
    <property type="match status" value="1"/>
</dbReference>
<dbReference type="GO" id="GO:0007165">
    <property type="term" value="P:signal transduction"/>
    <property type="evidence" value="ECO:0007669"/>
    <property type="project" value="InterPro"/>
</dbReference>
<dbReference type="InterPro" id="IPR013783">
    <property type="entry name" value="Ig-like_fold"/>
</dbReference>
<dbReference type="SUPFAM" id="SSF48726">
    <property type="entry name" value="Immunoglobulin"/>
    <property type="match status" value="2"/>
</dbReference>
<dbReference type="SMART" id="SM00409">
    <property type="entry name" value="IG"/>
    <property type="match status" value="3"/>
</dbReference>
<sequence length="644" mass="72948">MNFTLISRRQLNGGEDAPKKPAALLPCPITKELIAERLAAKRTKVFFLTEVQTFCTSCTVRVPVYAWWMCKRGSAMHNIRFTLPQMMDASGLLLVIFAVMSTSECSETAEPQCNDSDQYPFYLLEGEAFYFVHLNLPKRNYSNEEVTWHRNNSRIENIYDENERIHCHGGALFFLNLLIEDSGFYTARLIDQSGKCKNYNVKIEVFEASRRGSTPLLWGSIDTSSTNKRIPCPHPVEDTCEMFGGNYTWYKDFNLLQGNHEDNLRIDSATKQHEGIYTCICTWTHNNKVYNSSGSRELIFKEQAAYLEVEILSPTNKEQFADEGFQIKLNCSVFCGINVKTVCDATWLINGVQVNQMDGYNQTTYGIMEEPSKKTISTAILTIETVSAKDFQAEFKCAGKGLYTTNYATLSLKKRASMIRMVIAAVSVLFICVFVALLVKCFAIDLALLLRPYLPLRSHREDTRSYDAYVVYETQSMDVVAEETLCRFVTQTLPSVLEEKCGYRLFIHGRDDIPGEDRVALVEDSMTQSRRLLVILTLGSGSEVADQHPSLHDSVTGGFDWQVGLHHALVQREMSVILIQLGETGPQGYKHLPIGLQHLIRKSAPLRWPESSRDAAACNSRFWKRVRYLMPAVPAKKCQKASVI</sequence>
<dbReference type="Pfam" id="PF01582">
    <property type="entry name" value="TIR"/>
    <property type="match status" value="1"/>
</dbReference>
<evidence type="ECO:0000259" key="8">
    <source>
        <dbReference type="PROSITE" id="PS50104"/>
    </source>
</evidence>
<keyword evidence="7" id="KW-0812">Transmembrane</keyword>
<evidence type="ECO:0000256" key="3">
    <source>
        <dbReference type="ARBA" id="ARBA00023027"/>
    </source>
</evidence>
<evidence type="ECO:0000256" key="6">
    <source>
        <dbReference type="ARBA" id="ARBA00023319"/>
    </source>
</evidence>
<dbReference type="GO" id="GO:0016787">
    <property type="term" value="F:hydrolase activity"/>
    <property type="evidence" value="ECO:0007669"/>
    <property type="project" value="UniProtKB-KW"/>
</dbReference>
<dbReference type="InterPro" id="IPR015621">
    <property type="entry name" value="IL-1_rcpt_fam"/>
</dbReference>
<dbReference type="PROSITE" id="PS50835">
    <property type="entry name" value="IG_LIKE"/>
    <property type="match status" value="1"/>
</dbReference>
<name>A0A6A4S6L9_SCOMX</name>